<reference evidence="3" key="1">
    <citation type="submission" date="2008-07" db="EMBL/GenBank/DDBJ databases">
        <title>Annotation of Ajellomyces capsulatus strain H88.</title>
        <authorList>
            <person name="Champion M."/>
            <person name="Cuomo C."/>
            <person name="Ma L.-J."/>
            <person name="Henn M.R."/>
            <person name="Sil A."/>
            <person name="Goldman B."/>
            <person name="Young S.K."/>
            <person name="Kodira C.D."/>
            <person name="Zeng Q."/>
            <person name="Koehrsen M."/>
            <person name="Alvarado L."/>
            <person name="Berlin A."/>
            <person name="Borenstein D."/>
            <person name="Chen Z."/>
            <person name="Engels R."/>
            <person name="Freedman E."/>
            <person name="Gellesch M."/>
            <person name="Goldberg J."/>
            <person name="Griggs A."/>
            <person name="Gujja S."/>
            <person name="Heiman D."/>
            <person name="Hepburn T."/>
            <person name="Howarth C."/>
            <person name="Jen D."/>
            <person name="Larson L."/>
            <person name="Lewis B."/>
            <person name="Mehta T."/>
            <person name="Park D."/>
            <person name="Pearson M."/>
            <person name="Roberts A."/>
            <person name="Saif S."/>
            <person name="Shea T."/>
            <person name="Shenoy N."/>
            <person name="Sisk P."/>
            <person name="Stolte C."/>
            <person name="Sykes S."/>
            <person name="Walk T."/>
            <person name="White J."/>
            <person name="Yandava C."/>
            <person name="Klein B."/>
            <person name="McEwen J.G."/>
            <person name="Puccia R."/>
            <person name="Goldman G.H."/>
            <person name="Felipe M.S."/>
            <person name="Nino-Vega G."/>
            <person name="San-Blas G."/>
            <person name="Taylor J."/>
            <person name="Mendoza L."/>
            <person name="Galagan J."/>
            <person name="Nusbaum C."/>
            <person name="Birren B."/>
        </authorList>
    </citation>
    <scope>NUCLEOTIDE SEQUENCE [LARGE SCALE GENOMIC DNA]</scope>
    <source>
        <strain evidence="3">H88</strain>
    </source>
</reference>
<gene>
    <name evidence="2" type="ORF">HCEG_05362</name>
</gene>
<dbReference type="Proteomes" id="UP000008142">
    <property type="component" value="Unassembled WGS sequence"/>
</dbReference>
<feature type="region of interest" description="Disordered" evidence="1">
    <location>
        <begin position="1"/>
        <end position="25"/>
    </location>
</feature>
<evidence type="ECO:0000313" key="2">
    <source>
        <dbReference type="EMBL" id="EGC46147.1"/>
    </source>
</evidence>
<dbReference type="AlphaFoldDB" id="F0UL43"/>
<dbReference type="EMBL" id="DS990639">
    <property type="protein sequence ID" value="EGC46147.1"/>
    <property type="molecule type" value="Genomic_DNA"/>
</dbReference>
<dbReference type="OrthoDB" id="10535252at2759"/>
<sequence>MEPLGGAAGLVARSPANQQPVPSLVPPSAMVPAVAAADGRRALSLAVTFLSESASALEASSRKRKNAPGRPKCSPLQPLDTLRLWVLIGPAAEWAPEPSTVLVPERKNPAPGPVALALWQSPSWTGTGVFPGASNTSLRRHTTTGEKILQRMASSHFIRATEHRTLGKILHRKQHDHEP</sequence>
<evidence type="ECO:0000313" key="3">
    <source>
        <dbReference type="Proteomes" id="UP000008142"/>
    </source>
</evidence>
<name>F0UL43_AJEC8</name>
<accession>F0UL43</accession>
<dbReference type="HOGENOM" id="CLU_1503048_0_0_1"/>
<proteinExistence type="predicted"/>
<evidence type="ECO:0000256" key="1">
    <source>
        <dbReference type="SAM" id="MobiDB-lite"/>
    </source>
</evidence>
<organism evidence="3">
    <name type="scientific">Ajellomyces capsulatus (strain H88)</name>
    <name type="common">Darling's disease fungus</name>
    <name type="synonym">Histoplasma capsulatum</name>
    <dbReference type="NCBI Taxonomy" id="544711"/>
    <lineage>
        <taxon>Eukaryota</taxon>
        <taxon>Fungi</taxon>
        <taxon>Dikarya</taxon>
        <taxon>Ascomycota</taxon>
        <taxon>Pezizomycotina</taxon>
        <taxon>Eurotiomycetes</taxon>
        <taxon>Eurotiomycetidae</taxon>
        <taxon>Onygenales</taxon>
        <taxon>Ajellomycetaceae</taxon>
        <taxon>Histoplasma</taxon>
    </lineage>
</organism>
<protein>
    <submittedName>
        <fullName evidence="2">Predicted protein</fullName>
    </submittedName>
</protein>